<dbReference type="GO" id="GO:0004252">
    <property type="term" value="F:serine-type endopeptidase activity"/>
    <property type="evidence" value="ECO:0007669"/>
    <property type="project" value="InterPro"/>
</dbReference>
<dbReference type="PANTHER" id="PTHR43399:SF4">
    <property type="entry name" value="CELL WALL-ASSOCIATED PROTEASE"/>
    <property type="match status" value="1"/>
</dbReference>
<dbReference type="InterPro" id="IPR015500">
    <property type="entry name" value="Peptidase_S8_subtilisin-rel"/>
</dbReference>
<evidence type="ECO:0000256" key="1">
    <source>
        <dbReference type="ARBA" id="ARBA00011073"/>
    </source>
</evidence>
<keyword evidence="4" id="KW-0378">Hydrolase</keyword>
<reference evidence="11 12" key="1">
    <citation type="submission" date="2014-02" db="EMBL/GenBank/DDBJ databases">
        <title>Transposable element dynamics among asymbiotic and ectomycorrhizal Amanita fungi.</title>
        <authorList>
            <consortium name="DOE Joint Genome Institute"/>
            <person name="Hess J."/>
            <person name="Skrede I."/>
            <person name="Wolfe B."/>
            <person name="LaButti K."/>
            <person name="Ohm R.A."/>
            <person name="Grigoriev I.V."/>
            <person name="Pringle A."/>
        </authorList>
    </citation>
    <scope>NUCLEOTIDE SEQUENCE [LARGE SCALE GENOMIC DNA]</scope>
    <source>
        <strain evidence="11 12">SKay4041</strain>
    </source>
</reference>
<evidence type="ECO:0000259" key="10">
    <source>
        <dbReference type="Pfam" id="PF06280"/>
    </source>
</evidence>
<keyword evidence="2" id="KW-0645">Protease</keyword>
<dbReference type="GO" id="GO:0006508">
    <property type="term" value="P:proteolysis"/>
    <property type="evidence" value="ECO:0007669"/>
    <property type="project" value="UniProtKB-KW"/>
</dbReference>
<keyword evidence="3 7" id="KW-0732">Signal</keyword>
<dbReference type="PROSITE" id="PS00137">
    <property type="entry name" value="SUBTILASE_HIS"/>
    <property type="match status" value="1"/>
</dbReference>
<dbReference type="Pfam" id="PF02225">
    <property type="entry name" value="PA"/>
    <property type="match status" value="1"/>
</dbReference>
<feature type="signal peptide" evidence="7">
    <location>
        <begin position="1"/>
        <end position="19"/>
    </location>
</feature>
<dbReference type="CDD" id="cd07489">
    <property type="entry name" value="Peptidases_S8_5"/>
    <property type="match status" value="1"/>
</dbReference>
<feature type="domain" description="PA" evidence="9">
    <location>
        <begin position="373"/>
        <end position="440"/>
    </location>
</feature>
<comment type="similarity">
    <text evidence="1 6">Belongs to the peptidase S8 family.</text>
</comment>
<accession>A0A2A9NGW3</accession>
<feature type="chain" id="PRO_5012202615" description="Peptidase S8/S53 domain-containing protein" evidence="7">
    <location>
        <begin position="20"/>
        <end position="886"/>
    </location>
</feature>
<dbReference type="AlphaFoldDB" id="A0A2A9NGW3"/>
<evidence type="ECO:0000256" key="5">
    <source>
        <dbReference type="ARBA" id="ARBA00022825"/>
    </source>
</evidence>
<dbReference type="STRING" id="703135.A0A2A9NGW3"/>
<dbReference type="Pfam" id="PF00082">
    <property type="entry name" value="Peptidase_S8"/>
    <property type="match status" value="1"/>
</dbReference>
<dbReference type="InterPro" id="IPR034187">
    <property type="entry name" value="Peptidases_S8_5"/>
</dbReference>
<dbReference type="PRINTS" id="PR00723">
    <property type="entry name" value="SUBTILISIN"/>
</dbReference>
<name>A0A2A9NGW3_9AGAR</name>
<dbReference type="PROSITE" id="PS00138">
    <property type="entry name" value="SUBTILASE_SER"/>
    <property type="match status" value="1"/>
</dbReference>
<dbReference type="EMBL" id="KZ302058">
    <property type="protein sequence ID" value="PFH48554.1"/>
    <property type="molecule type" value="Genomic_DNA"/>
</dbReference>
<dbReference type="Pfam" id="PF06280">
    <property type="entry name" value="fn3_5"/>
    <property type="match status" value="1"/>
</dbReference>
<dbReference type="InterPro" id="IPR022398">
    <property type="entry name" value="Peptidase_S8_His-AS"/>
</dbReference>
<feature type="domain" description="Peptidase S8/S53" evidence="8">
    <location>
        <begin position="189"/>
        <end position="563"/>
    </location>
</feature>
<dbReference type="SUPFAM" id="SSF52743">
    <property type="entry name" value="Subtilisin-like"/>
    <property type="match status" value="1"/>
</dbReference>
<dbReference type="Gene3D" id="3.40.50.200">
    <property type="entry name" value="Peptidase S8/S53 domain"/>
    <property type="match status" value="1"/>
</dbReference>
<proteinExistence type="inferred from homology"/>
<dbReference type="Gene3D" id="3.50.30.30">
    <property type="match status" value="1"/>
</dbReference>
<dbReference type="InterPro" id="IPR003137">
    <property type="entry name" value="PA_domain"/>
</dbReference>
<evidence type="ECO:0000256" key="4">
    <source>
        <dbReference type="ARBA" id="ARBA00022801"/>
    </source>
</evidence>
<evidence type="ECO:0000313" key="12">
    <source>
        <dbReference type="Proteomes" id="UP000242287"/>
    </source>
</evidence>
<dbReference type="CDD" id="cd02124">
    <property type="entry name" value="PA_PoS1_like"/>
    <property type="match status" value="1"/>
</dbReference>
<organism evidence="11 12">
    <name type="scientific">Amanita thiersii Skay4041</name>
    <dbReference type="NCBI Taxonomy" id="703135"/>
    <lineage>
        <taxon>Eukaryota</taxon>
        <taxon>Fungi</taxon>
        <taxon>Dikarya</taxon>
        <taxon>Basidiomycota</taxon>
        <taxon>Agaricomycotina</taxon>
        <taxon>Agaricomycetes</taxon>
        <taxon>Agaricomycetidae</taxon>
        <taxon>Agaricales</taxon>
        <taxon>Pluteineae</taxon>
        <taxon>Amanitaceae</taxon>
        <taxon>Amanita</taxon>
    </lineage>
</organism>
<dbReference type="InterPro" id="IPR023828">
    <property type="entry name" value="Peptidase_S8_Ser-AS"/>
</dbReference>
<sequence length="886" mass="93787">MKPLQAFAPWLIYASLTIATVPLSSVNLDTNLPIVPNRFIIEVSNSGNLPQSQSLEKRRPHDILYESLKKRGVGFDIDKEFDSQGLFVGAAVTLKDVAAVVNAPGVVAVRPVRKIQRPEPIDQRAVSGPNDPAIPPDIESTHIITGVDKLHAEGITGKGIKIGMLHPLLGGAFGPGNKVVGGFDFVGDNYNGLNAPAEDPDPLDECNGHGTHVAGIIGANPGNEYNISGVAYDASLSAYRVFGCKGFVSDDIIVAALLRGVKDNQDILTLSLGGADGWTESSTSVVASRIAASGKIVTIAAGNDGASGSWYSSSPGNGINVISVASVENTVIPLRSAIVKGVQHDPIPYLSFKPLPIEGSLPIYATSNNTAVADDACNPLPDSTPNLASYLVIVRRGSCNFVKKLGNIAAKGGKVALIYNNMAGFSGIDVGNYTAALIQAADGEFLVKQFVAGAPITVTFPQTGSLVNVPNPQGGLISSFSSYGPSNDLYFKPAVAAPGGNILSTLPLPLGGYGVQSGTSMATPFVAGSAGLLLQVRGKDRNVATGARTLFETTGRPVPSNKTEGFPFQTVSQQGAGLINVYDAIHYKTIVTPGELILNDTAHYQGFHTIIIRNPSSEFKTFQVSHVPAGTAETIQPKSIFAHLGPVPLNTHSADVQLSQSSVFLPPGGMSVVLARISPPKDVDPSVYPIFSGFITFESDTETLHVTYLGLAASIKDKQVVDNTDSFFGFRLPAVVDKNSNVQQGPVNYTFANGDVPTLVYRLAFGTPILRIDLVDANINFTPTLNTRGIFDDIPHFFLPHHVGGSFDAVPTLGVIAEVDWTSRNNEDPKSNGYTSIKLDTPTFSNGTTIPNGTYRYLLRALRVTGKPSRQEDYESWLSPIVGIWS</sequence>
<keyword evidence="12" id="KW-1185">Reference proteome</keyword>
<dbReference type="InterPro" id="IPR010435">
    <property type="entry name" value="C5a/SBT2-like_Fn3"/>
</dbReference>
<keyword evidence="5" id="KW-0720">Serine protease</keyword>
<evidence type="ECO:0000256" key="6">
    <source>
        <dbReference type="PROSITE-ProRule" id="PRU01240"/>
    </source>
</evidence>
<dbReference type="InterPro" id="IPR036852">
    <property type="entry name" value="Peptidase_S8/S53_dom_sf"/>
</dbReference>
<feature type="domain" description="C5a peptidase/Subtilisin-like protease SBT2-like Fn3-like" evidence="10">
    <location>
        <begin position="598"/>
        <end position="707"/>
    </location>
</feature>
<evidence type="ECO:0000259" key="9">
    <source>
        <dbReference type="Pfam" id="PF02225"/>
    </source>
</evidence>
<protein>
    <recommendedName>
        <fullName evidence="13">Peptidase S8/S53 domain-containing protein</fullName>
    </recommendedName>
</protein>
<evidence type="ECO:0008006" key="13">
    <source>
        <dbReference type="Google" id="ProtNLM"/>
    </source>
</evidence>
<dbReference type="InterPro" id="IPR000209">
    <property type="entry name" value="Peptidase_S8/S53_dom"/>
</dbReference>
<comment type="caution">
    <text evidence="6">Lacks conserved residue(s) required for the propagation of feature annotation.</text>
</comment>
<evidence type="ECO:0000313" key="11">
    <source>
        <dbReference type="EMBL" id="PFH48554.1"/>
    </source>
</evidence>
<dbReference type="InterPro" id="IPR051048">
    <property type="entry name" value="Peptidase_S8/S53_subtilisin"/>
</dbReference>
<dbReference type="OrthoDB" id="206201at2759"/>
<gene>
    <name evidence="11" type="ORF">AMATHDRAFT_76669</name>
</gene>
<evidence type="ECO:0000256" key="3">
    <source>
        <dbReference type="ARBA" id="ARBA00022729"/>
    </source>
</evidence>
<dbReference type="PANTHER" id="PTHR43399">
    <property type="entry name" value="SUBTILISIN-RELATED"/>
    <property type="match status" value="1"/>
</dbReference>
<evidence type="ECO:0000256" key="7">
    <source>
        <dbReference type="SAM" id="SignalP"/>
    </source>
</evidence>
<dbReference type="GO" id="GO:0016020">
    <property type="term" value="C:membrane"/>
    <property type="evidence" value="ECO:0007669"/>
    <property type="project" value="InterPro"/>
</dbReference>
<evidence type="ECO:0000259" key="8">
    <source>
        <dbReference type="Pfam" id="PF00082"/>
    </source>
</evidence>
<evidence type="ECO:0000256" key="2">
    <source>
        <dbReference type="ARBA" id="ARBA00022670"/>
    </source>
</evidence>
<dbReference type="Proteomes" id="UP000242287">
    <property type="component" value="Unassembled WGS sequence"/>
</dbReference>
<dbReference type="PROSITE" id="PS51892">
    <property type="entry name" value="SUBTILASE"/>
    <property type="match status" value="1"/>
</dbReference>